<feature type="signal peptide" evidence="1">
    <location>
        <begin position="1"/>
        <end position="27"/>
    </location>
</feature>
<dbReference type="AlphaFoldDB" id="A0A1F6DG54"/>
<evidence type="ECO:0000313" key="3">
    <source>
        <dbReference type="Proteomes" id="UP000176377"/>
    </source>
</evidence>
<proteinExistence type="predicted"/>
<comment type="caution">
    <text evidence="2">The sequence shown here is derived from an EMBL/GenBank/DDBJ whole genome shotgun (WGS) entry which is preliminary data.</text>
</comment>
<evidence type="ECO:0000313" key="2">
    <source>
        <dbReference type="EMBL" id="OGG60395.1"/>
    </source>
</evidence>
<sequence>MTDSTTIRMWRIILVLLIGAWGHPAAAAETEPFWVSPTQFEWLVQHALRHGTVTYEHGVYRTYRLRRMNMYGDVACEGERPLSFRQVEVDLPVGSDRNDAMIRVMFNGPLHYETKEAGKVVLINTDWFVSASRKRSLAIEPSGTYYPGMRIGEHWYAPSGTEAEAASSLCMFIESEKQRLVEEAWMRDFERKRGTKN</sequence>
<keyword evidence="1" id="KW-0732">Signal</keyword>
<protein>
    <submittedName>
        <fullName evidence="2">Uncharacterized protein</fullName>
    </submittedName>
</protein>
<dbReference type="EMBL" id="MFLA01000010">
    <property type="protein sequence ID" value="OGG60395.1"/>
    <property type="molecule type" value="Genomic_DNA"/>
</dbReference>
<reference evidence="2 3" key="1">
    <citation type="journal article" date="2016" name="Nat. Commun.">
        <title>Thousands of microbial genomes shed light on interconnected biogeochemical processes in an aquifer system.</title>
        <authorList>
            <person name="Anantharaman K."/>
            <person name="Brown C.T."/>
            <person name="Hug L.A."/>
            <person name="Sharon I."/>
            <person name="Castelle C.J."/>
            <person name="Probst A.J."/>
            <person name="Thomas B.C."/>
            <person name="Singh A."/>
            <person name="Wilkins M.J."/>
            <person name="Karaoz U."/>
            <person name="Brodie E.L."/>
            <person name="Williams K.H."/>
            <person name="Hubbard S.S."/>
            <person name="Banfield J.F."/>
        </authorList>
    </citation>
    <scope>NUCLEOTIDE SEQUENCE [LARGE SCALE GENOMIC DNA]</scope>
</reference>
<dbReference type="Proteomes" id="UP000176377">
    <property type="component" value="Unassembled WGS sequence"/>
</dbReference>
<organism evidence="2 3">
    <name type="scientific">Candidatus Kaiserbacteria bacterium RIFCSPHIGHO2_01_FULL_56_24</name>
    <dbReference type="NCBI Taxonomy" id="1798487"/>
    <lineage>
        <taxon>Bacteria</taxon>
        <taxon>Candidatus Kaiseribacteriota</taxon>
    </lineage>
</organism>
<gene>
    <name evidence="2" type="ORF">A2765_03020</name>
</gene>
<evidence type="ECO:0000256" key="1">
    <source>
        <dbReference type="SAM" id="SignalP"/>
    </source>
</evidence>
<name>A0A1F6DG54_9BACT</name>
<accession>A0A1F6DG54</accession>
<feature type="chain" id="PRO_5009523826" evidence="1">
    <location>
        <begin position="28"/>
        <end position="197"/>
    </location>
</feature>